<evidence type="ECO:0000313" key="2">
    <source>
        <dbReference type="EMBL" id="KAF9512105.1"/>
    </source>
</evidence>
<sequence>MFVYSLLLVAEVLTASESEMAVFDGSRAPCTSPPELAKPEPVSPTFCLALVWSVGHHAQTDFFVGPHLSYYCGIMPSSNCMLSNILYRVSVTRTFVFKQNTYVNSLPRCSPSVGTQSTYRQRAIDPSTLRNVL</sequence>
<gene>
    <name evidence="2" type="ORF">BS47DRAFT_1394533</name>
</gene>
<proteinExistence type="predicted"/>
<evidence type="ECO:0008006" key="4">
    <source>
        <dbReference type="Google" id="ProtNLM"/>
    </source>
</evidence>
<evidence type="ECO:0000313" key="3">
    <source>
        <dbReference type="Proteomes" id="UP000886523"/>
    </source>
</evidence>
<dbReference type="EMBL" id="MU128991">
    <property type="protein sequence ID" value="KAF9512105.1"/>
    <property type="molecule type" value="Genomic_DNA"/>
</dbReference>
<organism evidence="2 3">
    <name type="scientific">Hydnum rufescens UP504</name>
    <dbReference type="NCBI Taxonomy" id="1448309"/>
    <lineage>
        <taxon>Eukaryota</taxon>
        <taxon>Fungi</taxon>
        <taxon>Dikarya</taxon>
        <taxon>Basidiomycota</taxon>
        <taxon>Agaricomycotina</taxon>
        <taxon>Agaricomycetes</taxon>
        <taxon>Cantharellales</taxon>
        <taxon>Hydnaceae</taxon>
        <taxon>Hydnum</taxon>
    </lineage>
</organism>
<name>A0A9P6AUC9_9AGAM</name>
<comment type="caution">
    <text evidence="2">The sequence shown here is derived from an EMBL/GenBank/DDBJ whole genome shotgun (WGS) entry which is preliminary data.</text>
</comment>
<protein>
    <recommendedName>
        <fullName evidence="4">Secreted protein</fullName>
    </recommendedName>
</protein>
<keyword evidence="1" id="KW-0732">Signal</keyword>
<dbReference type="AlphaFoldDB" id="A0A9P6AUC9"/>
<evidence type="ECO:0000256" key="1">
    <source>
        <dbReference type="SAM" id="SignalP"/>
    </source>
</evidence>
<reference evidence="2" key="1">
    <citation type="journal article" date="2020" name="Nat. Commun.">
        <title>Large-scale genome sequencing of mycorrhizal fungi provides insights into the early evolution of symbiotic traits.</title>
        <authorList>
            <person name="Miyauchi S."/>
            <person name="Kiss E."/>
            <person name="Kuo A."/>
            <person name="Drula E."/>
            <person name="Kohler A."/>
            <person name="Sanchez-Garcia M."/>
            <person name="Morin E."/>
            <person name="Andreopoulos B."/>
            <person name="Barry K.W."/>
            <person name="Bonito G."/>
            <person name="Buee M."/>
            <person name="Carver A."/>
            <person name="Chen C."/>
            <person name="Cichocki N."/>
            <person name="Clum A."/>
            <person name="Culley D."/>
            <person name="Crous P.W."/>
            <person name="Fauchery L."/>
            <person name="Girlanda M."/>
            <person name="Hayes R.D."/>
            <person name="Keri Z."/>
            <person name="LaButti K."/>
            <person name="Lipzen A."/>
            <person name="Lombard V."/>
            <person name="Magnuson J."/>
            <person name="Maillard F."/>
            <person name="Murat C."/>
            <person name="Nolan M."/>
            <person name="Ohm R.A."/>
            <person name="Pangilinan J."/>
            <person name="Pereira M.F."/>
            <person name="Perotto S."/>
            <person name="Peter M."/>
            <person name="Pfister S."/>
            <person name="Riley R."/>
            <person name="Sitrit Y."/>
            <person name="Stielow J.B."/>
            <person name="Szollosi G."/>
            <person name="Zifcakova L."/>
            <person name="Stursova M."/>
            <person name="Spatafora J.W."/>
            <person name="Tedersoo L."/>
            <person name="Vaario L.M."/>
            <person name="Yamada A."/>
            <person name="Yan M."/>
            <person name="Wang P."/>
            <person name="Xu J."/>
            <person name="Bruns T."/>
            <person name="Baldrian P."/>
            <person name="Vilgalys R."/>
            <person name="Dunand C."/>
            <person name="Henrissat B."/>
            <person name="Grigoriev I.V."/>
            <person name="Hibbett D."/>
            <person name="Nagy L.G."/>
            <person name="Martin F.M."/>
        </authorList>
    </citation>
    <scope>NUCLEOTIDE SEQUENCE</scope>
    <source>
        <strain evidence="2">UP504</strain>
    </source>
</reference>
<keyword evidence="3" id="KW-1185">Reference proteome</keyword>
<dbReference type="Proteomes" id="UP000886523">
    <property type="component" value="Unassembled WGS sequence"/>
</dbReference>
<feature type="chain" id="PRO_5040350829" description="Secreted protein" evidence="1">
    <location>
        <begin position="19"/>
        <end position="133"/>
    </location>
</feature>
<accession>A0A9P6AUC9</accession>
<feature type="signal peptide" evidence="1">
    <location>
        <begin position="1"/>
        <end position="18"/>
    </location>
</feature>